<dbReference type="Proteomes" id="UP000265520">
    <property type="component" value="Unassembled WGS sequence"/>
</dbReference>
<keyword evidence="2" id="KW-1185">Reference proteome</keyword>
<dbReference type="AlphaFoldDB" id="A0A392VQA7"/>
<dbReference type="EMBL" id="LXQA011212730">
    <property type="protein sequence ID" value="MCI89171.1"/>
    <property type="molecule type" value="Genomic_DNA"/>
</dbReference>
<dbReference type="PROSITE" id="PS51257">
    <property type="entry name" value="PROKAR_LIPOPROTEIN"/>
    <property type="match status" value="1"/>
</dbReference>
<accession>A0A392VQA7</accession>
<evidence type="ECO:0000313" key="2">
    <source>
        <dbReference type="Proteomes" id="UP000265520"/>
    </source>
</evidence>
<reference evidence="1 2" key="1">
    <citation type="journal article" date="2018" name="Front. Plant Sci.">
        <title>Red Clover (Trifolium pratense) and Zigzag Clover (T. medium) - A Picture of Genomic Similarities and Differences.</title>
        <authorList>
            <person name="Dluhosova J."/>
            <person name="Istvanek J."/>
            <person name="Nedelnik J."/>
            <person name="Repkova J."/>
        </authorList>
    </citation>
    <scope>NUCLEOTIDE SEQUENCE [LARGE SCALE GENOMIC DNA]</scope>
    <source>
        <strain evidence="2">cv. 10/8</strain>
        <tissue evidence="1">Leaf</tissue>
    </source>
</reference>
<proteinExistence type="predicted"/>
<comment type="caution">
    <text evidence="1">The sequence shown here is derived from an EMBL/GenBank/DDBJ whole genome shotgun (WGS) entry which is preliminary data.</text>
</comment>
<organism evidence="1 2">
    <name type="scientific">Trifolium medium</name>
    <dbReference type="NCBI Taxonomy" id="97028"/>
    <lineage>
        <taxon>Eukaryota</taxon>
        <taxon>Viridiplantae</taxon>
        <taxon>Streptophyta</taxon>
        <taxon>Embryophyta</taxon>
        <taxon>Tracheophyta</taxon>
        <taxon>Spermatophyta</taxon>
        <taxon>Magnoliopsida</taxon>
        <taxon>eudicotyledons</taxon>
        <taxon>Gunneridae</taxon>
        <taxon>Pentapetalae</taxon>
        <taxon>rosids</taxon>
        <taxon>fabids</taxon>
        <taxon>Fabales</taxon>
        <taxon>Fabaceae</taxon>
        <taxon>Papilionoideae</taxon>
        <taxon>50 kb inversion clade</taxon>
        <taxon>NPAAA clade</taxon>
        <taxon>Hologalegina</taxon>
        <taxon>IRL clade</taxon>
        <taxon>Trifolieae</taxon>
        <taxon>Trifolium</taxon>
    </lineage>
</organism>
<sequence length="42" mass="4768">MPEKEEEITETWLAYLNPTLISCRYGTTAAEFGLVGYFPNLV</sequence>
<name>A0A392VQA7_9FABA</name>
<protein>
    <submittedName>
        <fullName evidence="1">CAP-Gly domain-containing linker protein 1-like</fullName>
    </submittedName>
</protein>
<evidence type="ECO:0000313" key="1">
    <source>
        <dbReference type="EMBL" id="MCI89171.1"/>
    </source>
</evidence>
<feature type="non-terminal residue" evidence="1">
    <location>
        <position position="42"/>
    </location>
</feature>